<dbReference type="InterPro" id="IPR019993">
    <property type="entry name" value="RecB_nuclease_TM0106_put"/>
</dbReference>
<dbReference type="NCBIfam" id="TIGR03491">
    <property type="entry name" value="TM0106 family RecB-like putative nuclease"/>
    <property type="match status" value="1"/>
</dbReference>
<sequence length="488" mass="57269">MEPPRKDHKHNNRSGKEMVYWRYMFHKITEKTFYQYVKCPHWVYFDVHSDRKRPHHPLMERLIDDGMIDARQREVISDREDVAEVMAEDPDDAFRQTLAFMAEGRQTIFHGVLVDRHWVGHPDVLEKVEGVSRLGNHYYVAADMKRSRYLRDEFKFQGCFYAELLSKIQEVKPVNGYVITPDKTVLSYPIEEMEAQFHLNLMEIEKIIAGLKPAHFVTTGCKQSPWFSECRTESESCDDLSLLNRVWREEVAALQSSNIRTITELSKLTFAELERRVPNMSVARLEIMHDQALAIKHGKHFIRKSIKLPKADIELYFDIESDPLRDFDYLFGVLKIENGKESYHPFMAASAAQESDMWLEFCDFVAQHLEAPIYHYGFFEQEVVRRFASRYGISEIVQEALDRNMIDLIELVRPAIIFPLSFYSLKDIASYIGFHWRADDASGANSVLWFEDWLASKSPTLLQKIMEYNEDDVMATWKLKVWLTKHAN</sequence>
<evidence type="ECO:0000259" key="1">
    <source>
        <dbReference type="Pfam" id="PF13482"/>
    </source>
</evidence>
<dbReference type="InterPro" id="IPR012337">
    <property type="entry name" value="RNaseH-like_sf"/>
</dbReference>
<dbReference type="Pfam" id="PF13482">
    <property type="entry name" value="RNase_H_2"/>
    <property type="match status" value="1"/>
</dbReference>
<dbReference type="Proteomes" id="UP000176593">
    <property type="component" value="Unassembled WGS sequence"/>
</dbReference>
<name>A0A1F7VAA1_9BACT</name>
<evidence type="ECO:0000313" key="3">
    <source>
        <dbReference type="Proteomes" id="UP000176593"/>
    </source>
</evidence>
<dbReference type="AlphaFoldDB" id="A0A1F7VAA1"/>
<gene>
    <name evidence="2" type="ORF">A3I41_03365</name>
</gene>
<organism evidence="2 3">
    <name type="scientific">Candidatus Uhrbacteria bacterium RIFCSPLOWO2_02_FULL_48_18</name>
    <dbReference type="NCBI Taxonomy" id="1802408"/>
    <lineage>
        <taxon>Bacteria</taxon>
        <taxon>Candidatus Uhriibacteriota</taxon>
    </lineage>
</organism>
<proteinExistence type="predicted"/>
<evidence type="ECO:0000313" key="2">
    <source>
        <dbReference type="EMBL" id="OGL86967.1"/>
    </source>
</evidence>
<feature type="domain" description="YprB ribonuclease H-like" evidence="1">
    <location>
        <begin position="315"/>
        <end position="483"/>
    </location>
</feature>
<dbReference type="SUPFAM" id="SSF53098">
    <property type="entry name" value="Ribonuclease H-like"/>
    <property type="match status" value="1"/>
</dbReference>
<reference evidence="2 3" key="1">
    <citation type="journal article" date="2016" name="Nat. Commun.">
        <title>Thousands of microbial genomes shed light on interconnected biogeochemical processes in an aquifer system.</title>
        <authorList>
            <person name="Anantharaman K."/>
            <person name="Brown C.T."/>
            <person name="Hug L.A."/>
            <person name="Sharon I."/>
            <person name="Castelle C.J."/>
            <person name="Probst A.J."/>
            <person name="Thomas B.C."/>
            <person name="Singh A."/>
            <person name="Wilkins M.J."/>
            <person name="Karaoz U."/>
            <person name="Brodie E.L."/>
            <person name="Williams K.H."/>
            <person name="Hubbard S.S."/>
            <person name="Banfield J.F."/>
        </authorList>
    </citation>
    <scope>NUCLEOTIDE SEQUENCE [LARGE SCALE GENOMIC DNA]</scope>
</reference>
<dbReference type="InterPro" id="IPR038720">
    <property type="entry name" value="YprB_RNase_H-like_dom"/>
</dbReference>
<protein>
    <recommendedName>
        <fullName evidence="1">YprB ribonuclease H-like domain-containing protein</fullName>
    </recommendedName>
</protein>
<accession>A0A1F7VAA1</accession>
<dbReference type="EMBL" id="MGEQ01000003">
    <property type="protein sequence ID" value="OGL86967.1"/>
    <property type="molecule type" value="Genomic_DNA"/>
</dbReference>
<comment type="caution">
    <text evidence="2">The sequence shown here is derived from an EMBL/GenBank/DDBJ whole genome shotgun (WGS) entry which is preliminary data.</text>
</comment>